<dbReference type="Proteomes" id="UP000180175">
    <property type="component" value="Chromosome"/>
</dbReference>
<accession>A0A1S2LTP6</accession>
<name>A0A1S2LTP6_9BACI</name>
<dbReference type="Gene3D" id="3.10.580.10">
    <property type="entry name" value="CBS-domain"/>
    <property type="match status" value="1"/>
</dbReference>
<evidence type="ECO:0000256" key="7">
    <source>
        <dbReference type="ARBA" id="ARBA00022723"/>
    </source>
</evidence>
<keyword evidence="9" id="KW-0460">Magnesium</keyword>
<dbReference type="Pfam" id="PF02272">
    <property type="entry name" value="DHHA1"/>
    <property type="match status" value="1"/>
</dbReference>
<evidence type="ECO:0000256" key="8">
    <source>
        <dbReference type="ARBA" id="ARBA00022741"/>
    </source>
</evidence>
<dbReference type="SUPFAM" id="SSF54631">
    <property type="entry name" value="CBS-domain pair"/>
    <property type="match status" value="1"/>
</dbReference>
<dbReference type="CDD" id="cd05398">
    <property type="entry name" value="NT_ClassII-CCAase"/>
    <property type="match status" value="1"/>
</dbReference>
<keyword evidence="6" id="KW-0548">Nucleotidyltransferase</keyword>
<dbReference type="KEGG" id="aia:AWH56_000625"/>
<dbReference type="Gene3D" id="3.30.460.10">
    <property type="entry name" value="Beta Polymerase, domain 2"/>
    <property type="match status" value="1"/>
</dbReference>
<keyword evidence="4 12" id="KW-0808">Transferase</keyword>
<evidence type="ECO:0000256" key="2">
    <source>
        <dbReference type="ARBA" id="ARBA00007265"/>
    </source>
</evidence>
<evidence type="ECO:0000256" key="6">
    <source>
        <dbReference type="ARBA" id="ARBA00022695"/>
    </source>
</evidence>
<reference evidence="14 16" key="1">
    <citation type="submission" date="2016-10" db="EMBL/GenBank/DDBJ databases">
        <title>Draft genome sequences of four alkaliphilic bacteria belonging to the Anaerobacillus genus.</title>
        <authorList>
            <person name="Bassil N.M."/>
            <person name="Lloyd J.R."/>
        </authorList>
    </citation>
    <scope>NUCLEOTIDE SEQUENCE [LARGE SCALE GENOMIC DNA]</scope>
    <source>
        <strain evidence="14 16">NB2006</strain>
    </source>
</reference>
<dbReference type="SMART" id="SM00116">
    <property type="entry name" value="CBS"/>
    <property type="match status" value="2"/>
</dbReference>
<evidence type="ECO:0000256" key="10">
    <source>
        <dbReference type="ARBA" id="ARBA00022884"/>
    </source>
</evidence>
<comment type="similarity">
    <text evidence="2 12">Belongs to the tRNA nucleotidyltransferase/poly(A) polymerase family.</text>
</comment>
<keyword evidence="7" id="KW-0479">Metal-binding</keyword>
<dbReference type="InterPro" id="IPR003156">
    <property type="entry name" value="DHHA1_dom"/>
</dbReference>
<evidence type="ECO:0000256" key="1">
    <source>
        <dbReference type="ARBA" id="ARBA00001946"/>
    </source>
</evidence>
<dbReference type="InterPro" id="IPR046342">
    <property type="entry name" value="CBS_dom_sf"/>
</dbReference>
<evidence type="ECO:0000256" key="11">
    <source>
        <dbReference type="PROSITE-ProRule" id="PRU00703"/>
    </source>
</evidence>
<reference evidence="15 16" key="3">
    <citation type="journal article" date="2019" name="Int. J. Syst. Evol. Microbiol.">
        <title>Anaerobacillus isosaccharinicus sp. nov., an alkaliphilic bacterium which degrades isosaccharinic acid.</title>
        <authorList>
            <person name="Bassil N.M."/>
            <person name="Lloyd J.R."/>
        </authorList>
    </citation>
    <scope>NUCLEOTIDE SEQUENCE [LARGE SCALE GENOMIC DNA]</scope>
    <source>
        <strain evidence="15 16">NB2006</strain>
    </source>
</reference>
<dbReference type="GO" id="GO:0008033">
    <property type="term" value="P:tRNA processing"/>
    <property type="evidence" value="ECO:0007669"/>
    <property type="project" value="UniProtKB-KW"/>
</dbReference>
<dbReference type="Pfam" id="PF01368">
    <property type="entry name" value="DHH"/>
    <property type="match status" value="1"/>
</dbReference>
<dbReference type="InterPro" id="IPR043519">
    <property type="entry name" value="NT_sf"/>
</dbReference>
<dbReference type="Pfam" id="PF01743">
    <property type="entry name" value="PolyA_pol"/>
    <property type="match status" value="1"/>
</dbReference>
<evidence type="ECO:0000259" key="13">
    <source>
        <dbReference type="PROSITE" id="PS51371"/>
    </source>
</evidence>
<dbReference type="CDD" id="cd04595">
    <property type="entry name" value="CBS_pair_DHH_polyA_Pol_assoc"/>
    <property type="match status" value="1"/>
</dbReference>
<dbReference type="GO" id="GO:0000166">
    <property type="term" value="F:nucleotide binding"/>
    <property type="evidence" value="ECO:0007669"/>
    <property type="project" value="UniProtKB-KW"/>
</dbReference>
<dbReference type="InterPro" id="IPR000644">
    <property type="entry name" value="CBS_dom"/>
</dbReference>
<dbReference type="RefSeq" id="WP_071317437.1">
    <property type="nucleotide sequence ID" value="NZ_CP063356.2"/>
</dbReference>
<dbReference type="PANTHER" id="PTHR47788">
    <property type="entry name" value="POLYA POLYMERASE"/>
    <property type="match status" value="1"/>
</dbReference>
<dbReference type="InterPro" id="IPR038763">
    <property type="entry name" value="DHH_sf"/>
</dbReference>
<dbReference type="Gene3D" id="1.10.3090.10">
    <property type="entry name" value="cca-adding enzyme, domain 2"/>
    <property type="match status" value="1"/>
</dbReference>
<evidence type="ECO:0000256" key="9">
    <source>
        <dbReference type="ARBA" id="ARBA00022842"/>
    </source>
</evidence>
<dbReference type="Pfam" id="PF12627">
    <property type="entry name" value="PolyA_pol_RNAbd"/>
    <property type="match status" value="1"/>
</dbReference>
<comment type="cofactor">
    <cofactor evidence="1">
        <name>Mg(2+)</name>
        <dbReference type="ChEBI" id="CHEBI:18420"/>
    </cofactor>
</comment>
<keyword evidence="10 12" id="KW-0694">RNA-binding</keyword>
<dbReference type="InterPro" id="IPR002646">
    <property type="entry name" value="PolA_pol_head_dom"/>
</dbReference>
<keyword evidence="5" id="KW-0819">tRNA processing</keyword>
<evidence type="ECO:0000256" key="5">
    <source>
        <dbReference type="ARBA" id="ARBA00022694"/>
    </source>
</evidence>
<dbReference type="SUPFAM" id="SSF64182">
    <property type="entry name" value="DHH phosphoesterases"/>
    <property type="match status" value="1"/>
</dbReference>
<dbReference type="GO" id="GO:0000049">
    <property type="term" value="F:tRNA binding"/>
    <property type="evidence" value="ECO:0007669"/>
    <property type="project" value="UniProtKB-KW"/>
</dbReference>
<reference evidence="15" key="4">
    <citation type="submission" date="2020-10" db="EMBL/GenBank/DDBJ databases">
        <authorList>
            <person name="Bassil N.M."/>
            <person name="Lloyd J.R."/>
        </authorList>
    </citation>
    <scope>NUCLEOTIDE SEQUENCE</scope>
    <source>
        <strain evidence="15">NB2006</strain>
    </source>
</reference>
<evidence type="ECO:0000256" key="4">
    <source>
        <dbReference type="ARBA" id="ARBA00022679"/>
    </source>
</evidence>
<organism evidence="14 16">
    <name type="scientific">Anaerobacillus isosaccharinicus</name>
    <dbReference type="NCBI Taxonomy" id="1532552"/>
    <lineage>
        <taxon>Bacteria</taxon>
        <taxon>Bacillati</taxon>
        <taxon>Bacillota</taxon>
        <taxon>Bacilli</taxon>
        <taxon>Bacillales</taxon>
        <taxon>Bacillaceae</taxon>
        <taxon>Anaerobacillus</taxon>
    </lineage>
</organism>
<evidence type="ECO:0000256" key="12">
    <source>
        <dbReference type="RuleBase" id="RU003953"/>
    </source>
</evidence>
<keyword evidence="3" id="KW-0820">tRNA-binding</keyword>
<dbReference type="EMBL" id="CP063356">
    <property type="protein sequence ID" value="QOY36237.1"/>
    <property type="molecule type" value="Genomic_DNA"/>
</dbReference>
<gene>
    <name evidence="15" type="ORF">AWH56_000625</name>
    <name evidence="14" type="ORF">AWH56_12590</name>
</gene>
<keyword evidence="8" id="KW-0547">Nucleotide-binding</keyword>
<evidence type="ECO:0000313" key="16">
    <source>
        <dbReference type="Proteomes" id="UP000180175"/>
    </source>
</evidence>
<dbReference type="Gene3D" id="3.90.1640.10">
    <property type="entry name" value="inorganic pyrophosphatase (n-terminal core)"/>
    <property type="match status" value="1"/>
</dbReference>
<feature type="domain" description="CBS" evidence="13">
    <location>
        <begin position="314"/>
        <end position="372"/>
    </location>
</feature>
<evidence type="ECO:0000313" key="14">
    <source>
        <dbReference type="EMBL" id="OIJ15047.1"/>
    </source>
</evidence>
<dbReference type="GO" id="GO:0016779">
    <property type="term" value="F:nucleotidyltransferase activity"/>
    <property type="evidence" value="ECO:0007669"/>
    <property type="project" value="UniProtKB-KW"/>
</dbReference>
<evidence type="ECO:0000313" key="15">
    <source>
        <dbReference type="EMBL" id="QOY36237.1"/>
    </source>
</evidence>
<protein>
    <submittedName>
        <fullName evidence="15">CBS domain-containing protein</fullName>
    </submittedName>
</protein>
<proteinExistence type="inferred from homology"/>
<reference evidence="15 16" key="2">
    <citation type="journal article" date="2017" name="Genome Announc.">
        <title>Draft Genome Sequences of Four Alkaliphilic Bacteria Belonging to the Anaerobacillus Genus.</title>
        <authorList>
            <person name="Bassil N.M."/>
            <person name="Lloyd J.R."/>
        </authorList>
    </citation>
    <scope>NUCLEOTIDE SEQUENCE [LARGE SCALE GENOMIC DNA]</scope>
    <source>
        <strain evidence="15 16">NB2006</strain>
    </source>
</reference>
<dbReference type="PROSITE" id="PS51371">
    <property type="entry name" value="CBS"/>
    <property type="match status" value="2"/>
</dbReference>
<dbReference type="EMBL" id="LQXD01000109">
    <property type="protein sequence ID" value="OIJ15047.1"/>
    <property type="molecule type" value="Genomic_DNA"/>
</dbReference>
<keyword evidence="11" id="KW-0129">CBS domain</keyword>
<dbReference type="InterPro" id="IPR032828">
    <property type="entry name" value="PolyA_RNA-bd"/>
</dbReference>
<dbReference type="AlphaFoldDB" id="A0A1S2LTP6"/>
<keyword evidence="16" id="KW-1185">Reference proteome</keyword>
<dbReference type="InterPro" id="IPR052390">
    <property type="entry name" value="tRNA_nt/polyA_polymerase"/>
</dbReference>
<sequence>MQVILSHINLDFDGLASMLAAKKLYPNAKLVLPTKQAKSVERFLAIHRDSFNLYYPNQITWDSITEVILVDIASLQRIGEVSNYINKEKVDFIVYDHHQHHDGNVTAKCGIIDPIGATITLLVEILRDRNIAISSFEATIFALGLYTDTGSFTYLNTTPRDLKAGSYLLECGANLQLVSKFSESPLQEEEQKLLHSLIQQSEEHYFQGVDILIAYHQQKEYTGGLALLARKALEMTGTDALIFVVEMGKRTFIVGRSTSDRIDVLPIIKRLGGGGHPKAASAMVKNGDFQTVLETVRAHITETVKPSLIAKDIMSSPVKVISTATSIEEAAKMMLRYGHTGFPVLENGKLVGIISRRDVDKAKHHGLGHAPVKGYMSTEPTTIHSNMSIEEVQNLMIDKNVGRLPVIEDQQLIGIISRTNVIEALHGEKMKTGQVFDRSTPIEISLIERIEKLLPENILELLKTIGEKADNLNYRAYMIGGIVRDLVIGRQNDDIDIVVEGDGIYFAKLLANSLGGSVRVHEKFGTATWKHLSGLKIDITSARTEYYEYPSALPTVEMSSLREDLLRRDFTINAMALQINKSNFGKLIDFFHGYKDIDEKKVKILYNLSFVEDPTRILRAVRFEQRFGFEMDKQTLELAQISVDKISSTSKPRLAHELNKLLMEENPVEAICRLQELGVLNYLVGPNNFDIETIQLLERFKVFVDEVTFSTESENSCNEQLWICYLAILFFKQENGLQLVKDFALNNEHLHIVDEIYHLVTSEQALSDEIQLGNLHKLLKKFKKEAIICFAILKNLPEVKTKLIKTYLIARMAIPKLIDGRELKALNIPPSPLFSKILLEIECAYLNKDIFTKKDALRFVKNEYL</sequence>
<dbReference type="SUPFAM" id="SSF81891">
    <property type="entry name" value="Poly A polymerase C-terminal region-like"/>
    <property type="match status" value="1"/>
</dbReference>
<evidence type="ECO:0000256" key="3">
    <source>
        <dbReference type="ARBA" id="ARBA00022555"/>
    </source>
</evidence>
<dbReference type="Pfam" id="PF00571">
    <property type="entry name" value="CBS"/>
    <property type="match status" value="2"/>
</dbReference>
<dbReference type="Gene3D" id="3.10.310.30">
    <property type="match status" value="1"/>
</dbReference>
<dbReference type="PANTHER" id="PTHR47788:SF1">
    <property type="entry name" value="A-ADDING TRNA NUCLEOTIDYLTRANSFERASE"/>
    <property type="match status" value="1"/>
</dbReference>
<dbReference type="GO" id="GO:0046872">
    <property type="term" value="F:metal ion binding"/>
    <property type="evidence" value="ECO:0007669"/>
    <property type="project" value="UniProtKB-KW"/>
</dbReference>
<dbReference type="OrthoDB" id="9805698at2"/>
<feature type="domain" description="CBS" evidence="13">
    <location>
        <begin position="376"/>
        <end position="432"/>
    </location>
</feature>
<dbReference type="SUPFAM" id="SSF81301">
    <property type="entry name" value="Nucleotidyltransferase"/>
    <property type="match status" value="1"/>
</dbReference>
<dbReference type="InterPro" id="IPR001667">
    <property type="entry name" value="DDH_dom"/>
</dbReference>